<dbReference type="PROSITE" id="PS50113">
    <property type="entry name" value="PAC"/>
    <property type="match status" value="1"/>
</dbReference>
<dbReference type="KEGG" id="mbur:EQU24_10550"/>
<dbReference type="NCBIfam" id="TIGR00229">
    <property type="entry name" value="sensory_box"/>
    <property type="match status" value="1"/>
</dbReference>
<feature type="domain" description="PAC" evidence="8">
    <location>
        <begin position="288"/>
        <end position="340"/>
    </location>
</feature>
<dbReference type="CDD" id="cd00130">
    <property type="entry name" value="PAS"/>
    <property type="match status" value="1"/>
</dbReference>
<keyword evidence="3" id="KW-0597">Phosphoprotein</keyword>
<dbReference type="STRING" id="675511.GCA_000341735_00929"/>
<dbReference type="InterPro" id="IPR013655">
    <property type="entry name" value="PAS_fold_3"/>
</dbReference>
<reference evidence="10" key="1">
    <citation type="journal article" date="2019" name="J. Bacteriol.">
        <title>A Mutagenic Screen Identifies a TonB-Dependent Receptor Required for the Lanthanide Metal Switch in the Type I Methanotroph 'Methylotuvimicrobium buryatense' 5GB1C.</title>
        <authorList>
            <person name="Groom J.D."/>
            <person name="Ford S.M."/>
            <person name="Pesesky M.W."/>
            <person name="Lidstrom M.E."/>
        </authorList>
    </citation>
    <scope>NUCLEOTIDE SEQUENCE [LARGE SCALE GENOMIC DNA]</scope>
    <source>
        <strain evidence="10">5GB1C</strain>
    </source>
</reference>
<dbReference type="EMBL" id="CP035467">
    <property type="protein sequence ID" value="QCW82625.1"/>
    <property type="molecule type" value="Genomic_DNA"/>
</dbReference>
<dbReference type="InterPro" id="IPR000014">
    <property type="entry name" value="PAS"/>
</dbReference>
<feature type="domain" description="Response regulatory" evidence="7">
    <location>
        <begin position="76"/>
        <end position="197"/>
    </location>
</feature>
<evidence type="ECO:0000256" key="1">
    <source>
        <dbReference type="ARBA" id="ARBA00000085"/>
    </source>
</evidence>
<dbReference type="AlphaFoldDB" id="A0A4V1IJU5"/>
<gene>
    <name evidence="9" type="ORF">EQU24_10550</name>
</gene>
<evidence type="ECO:0000313" key="9">
    <source>
        <dbReference type="EMBL" id="QCW82625.1"/>
    </source>
</evidence>
<dbReference type="PANTHER" id="PTHR43304">
    <property type="entry name" value="PHYTOCHROME-LIKE PROTEIN CPH1"/>
    <property type="match status" value="1"/>
</dbReference>
<evidence type="ECO:0000259" key="8">
    <source>
        <dbReference type="PROSITE" id="PS50113"/>
    </source>
</evidence>
<dbReference type="Gene3D" id="3.30.450.20">
    <property type="entry name" value="PAS domain"/>
    <property type="match status" value="2"/>
</dbReference>
<name>A0A4V1IJU5_METBY</name>
<dbReference type="SMART" id="SM00086">
    <property type="entry name" value="PAC"/>
    <property type="match status" value="1"/>
</dbReference>
<dbReference type="InterPro" id="IPR035965">
    <property type="entry name" value="PAS-like_dom_sf"/>
</dbReference>
<dbReference type="GO" id="GO:0004673">
    <property type="term" value="F:protein histidine kinase activity"/>
    <property type="evidence" value="ECO:0007669"/>
    <property type="project" value="UniProtKB-EC"/>
</dbReference>
<evidence type="ECO:0000313" key="10">
    <source>
        <dbReference type="Proteomes" id="UP000305881"/>
    </source>
</evidence>
<proteinExistence type="predicted"/>
<dbReference type="InterPro" id="IPR001610">
    <property type="entry name" value="PAC"/>
</dbReference>
<dbReference type="SMART" id="SM00448">
    <property type="entry name" value="REC"/>
    <property type="match status" value="1"/>
</dbReference>
<dbReference type="InterPro" id="IPR000700">
    <property type="entry name" value="PAS-assoc_C"/>
</dbReference>
<dbReference type="InterPro" id="IPR011006">
    <property type="entry name" value="CheY-like_superfamily"/>
</dbReference>
<dbReference type="EC" id="2.7.13.3" evidence="2"/>
<dbReference type="SUPFAM" id="SSF52172">
    <property type="entry name" value="CheY-like"/>
    <property type="match status" value="1"/>
</dbReference>
<dbReference type="Pfam" id="PF00072">
    <property type="entry name" value="Response_reg"/>
    <property type="match status" value="1"/>
</dbReference>
<dbReference type="Proteomes" id="UP000305881">
    <property type="component" value="Chromosome"/>
</dbReference>
<evidence type="ECO:0000256" key="3">
    <source>
        <dbReference type="ARBA" id="ARBA00022553"/>
    </source>
</evidence>
<evidence type="ECO:0000259" key="7">
    <source>
        <dbReference type="PROSITE" id="PS50110"/>
    </source>
</evidence>
<dbReference type="PROSITE" id="PS50110">
    <property type="entry name" value="RESPONSE_REGULATORY"/>
    <property type="match status" value="1"/>
</dbReference>
<comment type="caution">
    <text evidence="6">Lacks conserved residue(s) required for the propagation of feature annotation.</text>
</comment>
<evidence type="ECO:0000256" key="5">
    <source>
        <dbReference type="ARBA" id="ARBA00022777"/>
    </source>
</evidence>
<keyword evidence="4" id="KW-0808">Transferase</keyword>
<evidence type="ECO:0000256" key="6">
    <source>
        <dbReference type="PROSITE-ProRule" id="PRU00169"/>
    </source>
</evidence>
<dbReference type="Gene3D" id="3.40.50.2300">
    <property type="match status" value="1"/>
</dbReference>
<dbReference type="InterPro" id="IPR001789">
    <property type="entry name" value="Sig_transdc_resp-reg_receiver"/>
</dbReference>
<keyword evidence="5" id="KW-0418">Kinase</keyword>
<dbReference type="SUPFAM" id="SSF55785">
    <property type="entry name" value="PYP-like sensor domain (PAS domain)"/>
    <property type="match status" value="2"/>
</dbReference>
<dbReference type="PANTHER" id="PTHR43304:SF1">
    <property type="entry name" value="PAC DOMAIN-CONTAINING PROTEIN"/>
    <property type="match status" value="1"/>
</dbReference>
<dbReference type="InterPro" id="IPR052162">
    <property type="entry name" value="Sensor_kinase/Photoreceptor"/>
</dbReference>
<dbReference type="CDD" id="cd00156">
    <property type="entry name" value="REC"/>
    <property type="match status" value="1"/>
</dbReference>
<organism evidence="9 10">
    <name type="scientific">Methylotuvimicrobium buryatense</name>
    <name type="common">Methylomicrobium buryatense</name>
    <dbReference type="NCBI Taxonomy" id="95641"/>
    <lineage>
        <taxon>Bacteria</taxon>
        <taxon>Pseudomonadati</taxon>
        <taxon>Pseudomonadota</taxon>
        <taxon>Gammaproteobacteria</taxon>
        <taxon>Methylococcales</taxon>
        <taxon>Methylococcaceae</taxon>
        <taxon>Methylotuvimicrobium</taxon>
    </lineage>
</organism>
<evidence type="ECO:0000256" key="4">
    <source>
        <dbReference type="ARBA" id="ARBA00022679"/>
    </source>
</evidence>
<comment type="catalytic activity">
    <reaction evidence="1">
        <text>ATP + protein L-histidine = ADP + protein N-phospho-L-histidine.</text>
        <dbReference type="EC" id="2.7.13.3"/>
    </reaction>
</comment>
<dbReference type="OrthoDB" id="5503776at2"/>
<accession>A0A4V1IJU5</accession>
<protein>
    <recommendedName>
        <fullName evidence="2">histidine kinase</fullName>
        <ecNumber evidence="2">2.7.13.3</ecNumber>
    </recommendedName>
</protein>
<evidence type="ECO:0000256" key="2">
    <source>
        <dbReference type="ARBA" id="ARBA00012438"/>
    </source>
</evidence>
<sequence length="505" mass="58693">MEPKMFSEPTNMTSNKCDIFSKTITRNSAYMFGNHHYQYSRPEAGFCSRQNENELIFHTQPSIYTGNTEKEQKQVHILLVEKKQNDRIAYLRSLDQKYLADFDLTILECESGSQGLASIEKYSIDCILLGNSISDMHKSEFLSRLKHIRKELAPPILSISDNNDSNQQEIELEFGVTDFLQKDSNGHYLNILPFCIKYILSHHYTLKQKYRTEAMYDSLMERIQAVSYVISLGDDERFIYLSPKAEEFGISTELWKIDAQSRFESMHEEDRGNIESFFRQSCQQKHPFCCDYRLRCSDGKFRWFHDSATFATDRHNRTVFMQGILIDITRTKSMEDELTSLRYYMDTQIAVRTDEMVRRLKVIESCNESLSDQLDDLYQTNSQLQGDLDRNRAAMNALDAAIIVLNADGWITDMTVDAARLTGWELNSSTLHKVDEVLQLSGEDFQSIEYALMTCIEAEKKEAYFKKLLLKYLDGRMVFVDLKITAILENNLLNGFILMLTQHEN</sequence>
<dbReference type="Pfam" id="PF08447">
    <property type="entry name" value="PAS_3"/>
    <property type="match status" value="1"/>
</dbReference>
<dbReference type="GO" id="GO:0000160">
    <property type="term" value="P:phosphorelay signal transduction system"/>
    <property type="evidence" value="ECO:0007669"/>
    <property type="project" value="InterPro"/>
</dbReference>
<keyword evidence="10" id="KW-1185">Reference proteome</keyword>